<dbReference type="HOGENOM" id="CLU_3438312_0_0_1"/>
<dbReference type="InParanoid" id="F6GZ37"/>
<sequence>MENKSTPIEP</sequence>
<keyword evidence="2" id="KW-1185">Reference proteome</keyword>
<reference evidence="2" key="1">
    <citation type="journal article" date="2007" name="Nature">
        <title>The grapevine genome sequence suggests ancestral hexaploidization in major angiosperm phyla.</title>
        <authorList>
            <consortium name="The French-Italian Public Consortium for Grapevine Genome Characterization."/>
            <person name="Jaillon O."/>
            <person name="Aury J.-M."/>
            <person name="Noel B."/>
            <person name="Policriti A."/>
            <person name="Clepet C."/>
            <person name="Casagrande A."/>
            <person name="Choisne N."/>
            <person name="Aubourg S."/>
            <person name="Vitulo N."/>
            <person name="Jubin C."/>
            <person name="Vezzi A."/>
            <person name="Legeai F."/>
            <person name="Hugueney P."/>
            <person name="Dasilva C."/>
            <person name="Horner D."/>
            <person name="Mica E."/>
            <person name="Jublot D."/>
            <person name="Poulain J."/>
            <person name="Bruyere C."/>
            <person name="Billault A."/>
            <person name="Segurens B."/>
            <person name="Gouyvenoux M."/>
            <person name="Ugarte E."/>
            <person name="Cattonaro F."/>
            <person name="Anthouard V."/>
            <person name="Vico V."/>
            <person name="Del Fabbro C."/>
            <person name="Alaux M."/>
            <person name="Di Gaspero G."/>
            <person name="Dumas V."/>
            <person name="Felice N."/>
            <person name="Paillard S."/>
            <person name="Juman I."/>
            <person name="Moroldo M."/>
            <person name="Scalabrin S."/>
            <person name="Canaguier A."/>
            <person name="Le Clainche I."/>
            <person name="Malacrida G."/>
            <person name="Durand E."/>
            <person name="Pesole G."/>
            <person name="Laucou V."/>
            <person name="Chatelet P."/>
            <person name="Merdinoglu D."/>
            <person name="Delledonne M."/>
            <person name="Pezzotti M."/>
            <person name="Lecharny A."/>
            <person name="Scarpelli C."/>
            <person name="Artiguenave F."/>
            <person name="Pe M.E."/>
            <person name="Valle G."/>
            <person name="Morgante M."/>
            <person name="Caboche M."/>
            <person name="Adam-Blondon A.-F."/>
            <person name="Weissenbach J."/>
            <person name="Quetier F."/>
            <person name="Wincker P."/>
        </authorList>
    </citation>
    <scope>NUCLEOTIDE SEQUENCE [LARGE SCALE GENOMIC DNA]</scope>
    <source>
        <strain evidence="2">cv. Pinot noir / PN40024</strain>
    </source>
</reference>
<evidence type="ECO:0000313" key="2">
    <source>
        <dbReference type="Proteomes" id="UP000009183"/>
    </source>
</evidence>
<dbReference type="Proteomes" id="UP000009183">
    <property type="component" value="Chromosome 11"/>
</dbReference>
<name>F6GZ37_VITVI</name>
<protein>
    <submittedName>
        <fullName evidence="1">Uncharacterized protein</fullName>
    </submittedName>
</protein>
<organism evidence="1 2">
    <name type="scientific">Vitis vinifera</name>
    <name type="common">Grape</name>
    <dbReference type="NCBI Taxonomy" id="29760"/>
    <lineage>
        <taxon>Eukaryota</taxon>
        <taxon>Viridiplantae</taxon>
        <taxon>Streptophyta</taxon>
        <taxon>Embryophyta</taxon>
        <taxon>Tracheophyta</taxon>
        <taxon>Spermatophyta</taxon>
        <taxon>Magnoliopsida</taxon>
        <taxon>eudicotyledons</taxon>
        <taxon>Gunneridae</taxon>
        <taxon>Pentapetalae</taxon>
        <taxon>rosids</taxon>
        <taxon>Vitales</taxon>
        <taxon>Vitaceae</taxon>
        <taxon>Viteae</taxon>
        <taxon>Vitis</taxon>
    </lineage>
</organism>
<accession>F6GZ37</accession>
<gene>
    <name evidence="1" type="ordered locus">VIT_11s0206g00170</name>
</gene>
<evidence type="ECO:0000313" key="1">
    <source>
        <dbReference type="EMBL" id="CCB45223.1"/>
    </source>
</evidence>
<dbReference type="EMBL" id="FN594985">
    <property type="protein sequence ID" value="CCB45223.1"/>
    <property type="molecule type" value="Genomic_DNA"/>
</dbReference>
<proteinExistence type="predicted"/>